<dbReference type="PANTHER" id="PTHR30389">
    <property type="entry name" value="FUMARATE HYDRATASE-RELATED"/>
    <property type="match status" value="1"/>
</dbReference>
<keyword evidence="6" id="KW-0456">Lyase</keyword>
<dbReference type="NCBIfam" id="TIGR00722">
    <property type="entry name" value="ttdA_fumA_fumB"/>
    <property type="match status" value="1"/>
</dbReference>
<gene>
    <name evidence="8" type="ORF">DWY25_16685</name>
</gene>
<keyword evidence="3" id="KW-0479">Metal-binding</keyword>
<dbReference type="NCBIfam" id="NF004885">
    <property type="entry name" value="PRK06246.1"/>
    <property type="match status" value="1"/>
</dbReference>
<evidence type="ECO:0000256" key="4">
    <source>
        <dbReference type="ARBA" id="ARBA00023004"/>
    </source>
</evidence>
<keyword evidence="2" id="KW-0004">4Fe-4S</keyword>
<dbReference type="EMBL" id="QRUP01000031">
    <property type="protein sequence ID" value="RGR67625.1"/>
    <property type="molecule type" value="Genomic_DNA"/>
</dbReference>
<evidence type="ECO:0000256" key="6">
    <source>
        <dbReference type="ARBA" id="ARBA00023239"/>
    </source>
</evidence>
<comment type="similarity">
    <text evidence="1">Belongs to the class-I fumarase family.</text>
</comment>
<dbReference type="GO" id="GO:0016829">
    <property type="term" value="F:lyase activity"/>
    <property type="evidence" value="ECO:0007669"/>
    <property type="project" value="UniProtKB-KW"/>
</dbReference>
<evidence type="ECO:0000256" key="3">
    <source>
        <dbReference type="ARBA" id="ARBA00022723"/>
    </source>
</evidence>
<protein>
    <submittedName>
        <fullName evidence="8">Fumarate hydratase</fullName>
    </submittedName>
</protein>
<evidence type="ECO:0000259" key="7">
    <source>
        <dbReference type="Pfam" id="PF05681"/>
    </source>
</evidence>
<evidence type="ECO:0000313" key="9">
    <source>
        <dbReference type="Proteomes" id="UP000284178"/>
    </source>
</evidence>
<evidence type="ECO:0000256" key="2">
    <source>
        <dbReference type="ARBA" id="ARBA00022485"/>
    </source>
</evidence>
<sequence length="281" mass="31044">MREIEVKEIQEIVRDCCSGIAFEYPDDVMAKLVTYAEKEDKPRAKQALALLMENAELARTKRLPICQDTGMAVVWLTIGQDVHFTGGSLKDAVNKGVEEAYQGSYLRNSVVSDPVFERKNTLTNTPAVIYTEIVEGDQVVIECAAKGFGSENCSRIKMCKPAEGVEGVRDFILETVKLAGPNACPPMVVGVGVGGTMDYAAYLAKRALVRPLDSENENEQYRQLERECLEQINQLNIGPMGLKGRTTALKVNIEWFPTHIAGMPVAVNINCHVTRHKKVVL</sequence>
<accession>A0A412FHJ1</accession>
<organism evidence="8 9">
    <name type="scientific">Holdemania filiformis</name>
    <dbReference type="NCBI Taxonomy" id="61171"/>
    <lineage>
        <taxon>Bacteria</taxon>
        <taxon>Bacillati</taxon>
        <taxon>Bacillota</taxon>
        <taxon>Erysipelotrichia</taxon>
        <taxon>Erysipelotrichales</taxon>
        <taxon>Erysipelotrichaceae</taxon>
        <taxon>Holdemania</taxon>
    </lineage>
</organism>
<keyword evidence="5" id="KW-0411">Iron-sulfur</keyword>
<dbReference type="InterPro" id="IPR051208">
    <property type="entry name" value="Class-I_Fumarase/Tartrate_DH"/>
</dbReference>
<feature type="domain" description="Fe-S hydro-lyase tartrate dehydratase alpha-type catalytic" evidence="7">
    <location>
        <begin position="11"/>
        <end position="279"/>
    </location>
</feature>
<dbReference type="InterPro" id="IPR004646">
    <property type="entry name" value="Fe-S_hydro-lyase_TtdA-typ_cat"/>
</dbReference>
<name>A0A412FHJ1_9FIRM</name>
<reference evidence="8 9" key="1">
    <citation type="submission" date="2018-08" db="EMBL/GenBank/DDBJ databases">
        <title>A genome reference for cultivated species of the human gut microbiota.</title>
        <authorList>
            <person name="Zou Y."/>
            <person name="Xue W."/>
            <person name="Luo G."/>
        </authorList>
    </citation>
    <scope>NUCLEOTIDE SEQUENCE [LARGE SCALE GENOMIC DNA]</scope>
    <source>
        <strain evidence="8 9">AF24-29</strain>
    </source>
</reference>
<proteinExistence type="inferred from homology"/>
<dbReference type="PANTHER" id="PTHR30389:SF17">
    <property type="entry name" value="L(+)-TARTRATE DEHYDRATASE SUBUNIT ALPHA-RELATED"/>
    <property type="match status" value="1"/>
</dbReference>
<dbReference type="Proteomes" id="UP000284178">
    <property type="component" value="Unassembled WGS sequence"/>
</dbReference>
<dbReference type="AlphaFoldDB" id="A0A412FHJ1"/>
<dbReference type="Pfam" id="PF05681">
    <property type="entry name" value="Fumerase"/>
    <property type="match status" value="1"/>
</dbReference>
<comment type="caution">
    <text evidence="8">The sequence shown here is derived from an EMBL/GenBank/DDBJ whole genome shotgun (WGS) entry which is preliminary data.</text>
</comment>
<dbReference type="GeneID" id="83017032"/>
<dbReference type="GO" id="GO:0046872">
    <property type="term" value="F:metal ion binding"/>
    <property type="evidence" value="ECO:0007669"/>
    <property type="project" value="UniProtKB-KW"/>
</dbReference>
<keyword evidence="4" id="KW-0408">Iron</keyword>
<keyword evidence="9" id="KW-1185">Reference proteome</keyword>
<evidence type="ECO:0000313" key="8">
    <source>
        <dbReference type="EMBL" id="RGR67625.1"/>
    </source>
</evidence>
<dbReference type="GO" id="GO:0051539">
    <property type="term" value="F:4 iron, 4 sulfur cluster binding"/>
    <property type="evidence" value="ECO:0007669"/>
    <property type="project" value="UniProtKB-KW"/>
</dbReference>
<dbReference type="RefSeq" id="WP_117896194.1">
    <property type="nucleotide sequence ID" value="NZ_CABJCV010000031.1"/>
</dbReference>
<evidence type="ECO:0000256" key="1">
    <source>
        <dbReference type="ARBA" id="ARBA00008876"/>
    </source>
</evidence>
<evidence type="ECO:0000256" key="5">
    <source>
        <dbReference type="ARBA" id="ARBA00023014"/>
    </source>
</evidence>